<evidence type="ECO:0000313" key="1">
    <source>
        <dbReference type="EMBL" id="ALP54179.1"/>
    </source>
</evidence>
<dbReference type="EMBL" id="CP013099">
    <property type="protein sequence ID" value="ALP54179.1"/>
    <property type="molecule type" value="Genomic_DNA"/>
</dbReference>
<dbReference type="KEGG" id="tee:Tel_14105"/>
<gene>
    <name evidence="1" type="ORF">Tel_14105</name>
</gene>
<dbReference type="AlphaFoldDB" id="A0A0S2TGC9"/>
<dbReference type="GO" id="GO:0016740">
    <property type="term" value="F:transferase activity"/>
    <property type="evidence" value="ECO:0007669"/>
    <property type="project" value="UniProtKB-KW"/>
</dbReference>
<dbReference type="STRING" id="1748243.Tel_14105"/>
<dbReference type="Proteomes" id="UP000055136">
    <property type="component" value="Chromosome"/>
</dbReference>
<sequence>MYLKEKKSGDLVEVLDLQLLVNPNEDAVKGRFHAGEEMGDARSFAKAELCFPSNEALPECWVNPEYRA</sequence>
<name>A0A0S2TGC9_9GAMM</name>
<organism evidence="1 2">
    <name type="scientific">Candidatus Tenderia electrophaga</name>
    <dbReference type="NCBI Taxonomy" id="1748243"/>
    <lineage>
        <taxon>Bacteria</taxon>
        <taxon>Pseudomonadati</taxon>
        <taxon>Pseudomonadota</taxon>
        <taxon>Gammaproteobacteria</taxon>
        <taxon>Candidatus Tenderiales</taxon>
        <taxon>Candidatus Tenderiaceae</taxon>
        <taxon>Candidatus Tenderia</taxon>
    </lineage>
</organism>
<keyword evidence="2" id="KW-1185">Reference proteome</keyword>
<reference evidence="1" key="1">
    <citation type="submission" date="2015-10" db="EMBL/GenBank/DDBJ databases">
        <title>Description of Candidatus Tenderia electrophaga gen. nov, sp. nov., an Uncultivated Electroautotroph from a Biocathode Enrichment.</title>
        <authorList>
            <person name="Eddie B.J."/>
            <person name="Malanoski A.P."/>
            <person name="Wang Z."/>
            <person name="Hall R.J."/>
            <person name="Oh S.D."/>
            <person name="Heiner C."/>
            <person name="Lin B."/>
            <person name="Strycharz-Glaven S.M."/>
        </authorList>
    </citation>
    <scope>NUCLEOTIDE SEQUENCE [LARGE SCALE GENOMIC DNA]</scope>
    <source>
        <strain evidence="1">NRL1</strain>
    </source>
</reference>
<accession>A0A0S2TGC9</accession>
<protein>
    <submittedName>
        <fullName evidence="1">Acetyltransferase</fullName>
    </submittedName>
</protein>
<proteinExistence type="predicted"/>
<evidence type="ECO:0000313" key="2">
    <source>
        <dbReference type="Proteomes" id="UP000055136"/>
    </source>
</evidence>